<keyword evidence="11" id="KW-0010">Activator</keyword>
<evidence type="ECO:0000256" key="14">
    <source>
        <dbReference type="ARBA" id="ARBA00023315"/>
    </source>
</evidence>
<dbReference type="SMART" id="SM01250">
    <property type="entry name" value="KAT11"/>
    <property type="match status" value="1"/>
</dbReference>
<feature type="domain" description="TAZ-type" evidence="21">
    <location>
        <begin position="869"/>
        <end position="950"/>
    </location>
</feature>
<keyword evidence="13" id="KW-0539">Nucleus</keyword>
<evidence type="ECO:0000256" key="8">
    <source>
        <dbReference type="ARBA" id="ARBA00022853"/>
    </source>
</evidence>
<dbReference type="FunFam" id="1.20.920.10:FF:000001">
    <property type="entry name" value="Histone acetyltransferase p300"/>
    <property type="match status" value="1"/>
</dbReference>
<dbReference type="CDD" id="cd02337">
    <property type="entry name" value="ZZ_CBP"/>
    <property type="match status" value="1"/>
</dbReference>
<dbReference type="SMART" id="SM00551">
    <property type="entry name" value="ZnF_TAZ"/>
    <property type="match status" value="1"/>
</dbReference>
<dbReference type="FunFam" id="3.30.60.90:FF:000003">
    <property type="entry name" value="E1A binding protein p300"/>
    <property type="match status" value="1"/>
</dbReference>
<dbReference type="CDD" id="cd15557">
    <property type="entry name" value="PHD_CBP_p300"/>
    <property type="match status" value="1"/>
</dbReference>
<dbReference type="Pfam" id="PF08214">
    <property type="entry name" value="HAT_KAT11"/>
    <property type="match status" value="1"/>
</dbReference>
<evidence type="ECO:0000256" key="13">
    <source>
        <dbReference type="ARBA" id="ARBA00023242"/>
    </source>
</evidence>
<dbReference type="Proteomes" id="UP001187531">
    <property type="component" value="Unassembled WGS sequence"/>
</dbReference>
<dbReference type="CDD" id="cd05495">
    <property type="entry name" value="Bromo_cbp_like"/>
    <property type="match status" value="1"/>
</dbReference>
<dbReference type="PROSITE" id="PS50014">
    <property type="entry name" value="BROMODOMAIN_2"/>
    <property type="match status" value="1"/>
</dbReference>
<dbReference type="InterPro" id="IPR035898">
    <property type="entry name" value="TAZ_dom_sf"/>
</dbReference>
<feature type="region of interest" description="Disordered" evidence="19">
    <location>
        <begin position="110"/>
        <end position="178"/>
    </location>
</feature>
<feature type="compositionally biased region" description="Basic and acidic residues" evidence="19">
    <location>
        <begin position="664"/>
        <end position="679"/>
    </location>
</feature>
<keyword evidence="10 16" id="KW-0103">Bromodomain</keyword>
<evidence type="ECO:0000256" key="19">
    <source>
        <dbReference type="SAM" id="MobiDB-lite"/>
    </source>
</evidence>
<dbReference type="GO" id="GO:0140297">
    <property type="term" value="F:DNA-binding transcription factor binding"/>
    <property type="evidence" value="ECO:0007669"/>
    <property type="project" value="UniProtKB-ARBA"/>
</dbReference>
<dbReference type="GO" id="GO:0005667">
    <property type="term" value="C:transcription regulator complex"/>
    <property type="evidence" value="ECO:0007669"/>
    <property type="project" value="TreeGrafter"/>
</dbReference>
<keyword evidence="14" id="KW-0012">Acyltransferase</keyword>
<feature type="compositionally biased region" description="Basic and acidic residues" evidence="19">
    <location>
        <begin position="124"/>
        <end position="164"/>
    </location>
</feature>
<dbReference type="GO" id="GO:0003713">
    <property type="term" value="F:transcription coactivator activity"/>
    <property type="evidence" value="ECO:0007669"/>
    <property type="project" value="TreeGrafter"/>
</dbReference>
<evidence type="ECO:0000256" key="3">
    <source>
        <dbReference type="ARBA" id="ARBA00022481"/>
    </source>
</evidence>
<evidence type="ECO:0000313" key="25">
    <source>
        <dbReference type="Proteomes" id="UP001187531"/>
    </source>
</evidence>
<dbReference type="PROSITE" id="PS51727">
    <property type="entry name" value="CBP_P300_HAT"/>
    <property type="match status" value="1"/>
</dbReference>
<dbReference type="Gene3D" id="3.30.60.90">
    <property type="match status" value="1"/>
</dbReference>
<gene>
    <name evidence="24" type="ORF">QYM36_016885</name>
</gene>
<feature type="region of interest" description="Disordered" evidence="19">
    <location>
        <begin position="1288"/>
        <end position="1325"/>
    </location>
</feature>
<dbReference type="Gene3D" id="1.20.920.10">
    <property type="entry name" value="Bromodomain-like"/>
    <property type="match status" value="1"/>
</dbReference>
<keyword evidence="8" id="KW-0156">Chromatin regulator</keyword>
<dbReference type="SMART" id="SM00291">
    <property type="entry name" value="ZnF_ZZ"/>
    <property type="match status" value="1"/>
</dbReference>
<evidence type="ECO:0000256" key="15">
    <source>
        <dbReference type="ARBA" id="ARBA00048017"/>
    </source>
</evidence>
<evidence type="ECO:0000256" key="18">
    <source>
        <dbReference type="PROSITE-ProRule" id="PRU00228"/>
    </source>
</evidence>
<evidence type="ECO:0000313" key="24">
    <source>
        <dbReference type="EMBL" id="KAK2704651.1"/>
    </source>
</evidence>
<dbReference type="Gene3D" id="1.20.1020.10">
    <property type="entry name" value="TAZ domain"/>
    <property type="match status" value="1"/>
</dbReference>
<keyword evidence="7 17" id="KW-0862">Zinc</keyword>
<dbReference type="InterPro" id="IPR056484">
    <property type="entry name" value="PHD_P300"/>
</dbReference>
<accession>A0AA88KWB3</accession>
<evidence type="ECO:0000256" key="5">
    <source>
        <dbReference type="ARBA" id="ARBA00022723"/>
    </source>
</evidence>
<feature type="region of interest" description="Disordered" evidence="19">
    <location>
        <begin position="981"/>
        <end position="1012"/>
    </location>
</feature>
<feature type="compositionally biased region" description="Polar residues" evidence="19">
    <location>
        <begin position="1181"/>
        <end position="1193"/>
    </location>
</feature>
<dbReference type="Pfam" id="PF00569">
    <property type="entry name" value="ZZ"/>
    <property type="match status" value="1"/>
</dbReference>
<dbReference type="Pfam" id="PF00439">
    <property type="entry name" value="Bromodomain"/>
    <property type="match status" value="1"/>
</dbReference>
<evidence type="ECO:0000256" key="9">
    <source>
        <dbReference type="ARBA" id="ARBA00023015"/>
    </source>
</evidence>
<dbReference type="InterPro" id="IPR036427">
    <property type="entry name" value="Bromodomain-like_sf"/>
</dbReference>
<dbReference type="InterPro" id="IPR043145">
    <property type="entry name" value="Znf_ZZ_sf"/>
</dbReference>
<keyword evidence="25" id="KW-1185">Reference proteome</keyword>
<dbReference type="EMBL" id="JAVRJZ010000021">
    <property type="protein sequence ID" value="KAK2704651.1"/>
    <property type="molecule type" value="Genomic_DNA"/>
</dbReference>
<keyword evidence="5 17" id="KW-0479">Metal-binding</keyword>
<dbReference type="GO" id="GO:0004402">
    <property type="term" value="F:histone acetyltransferase activity"/>
    <property type="evidence" value="ECO:0007669"/>
    <property type="project" value="InterPro"/>
</dbReference>
<evidence type="ECO:0000256" key="10">
    <source>
        <dbReference type="ARBA" id="ARBA00023117"/>
    </source>
</evidence>
<feature type="domain" description="ZZ-type" evidence="22">
    <location>
        <begin position="806"/>
        <end position="854"/>
    </location>
</feature>
<dbReference type="PANTHER" id="PTHR13808:SF1">
    <property type="entry name" value="HISTONE ACETYLTRANSFERASE"/>
    <property type="match status" value="1"/>
</dbReference>
<dbReference type="PRINTS" id="PR00503">
    <property type="entry name" value="BROMODOMAIN"/>
</dbReference>
<sequence>MELSASMTNVFQNQVSQQRPSMQPMQQPMMRPLVQGPIWMSHPQQINPEMLSLPYQTIAPSMGGFINSFNNQQRLPFINNRADGGDFNQNGPMQSPFSSIAGHMTIGKNMGDDSQDSQMTDINNEPKTEPIEDLSRVTEDGKSIKEEVPSVKKELSDLTEKSNDSRPAPETALTTTSSYASKSRVGKVIFMPEELRQALMPTLEKLYRQDPGWLPFREPVDPQKLGIPDYFDVVKRPMDLSNIKRKLEAGQYKDPWEYVDDIWLMFDNTWRYNKKTSRVYKCCTKLSEVFEQEIDPVMQSLGYCCGRKYTFSPQVLYCYGAQICAIPWDAKYFSYQNRYTYCIKCFNKIQGDVVTIGNDPSQPSMTVQKSEFVEMKNDVQELEQWVNCSDCGRKLHKICVLHFEAIWTSGFTCDNCLKLRNDKRKENRFSARRLPTTSLGTFLESRVNNFLKKREATAGEVFIRVVSSVEKVAEVLPGTKSRFCGENGDLPESFPFRAKALFAFQDIDGVDVCFFGMHVQEYGSESPMPNTRRVYLAYLDSVHFFRPKPLRTAVYHEILLGYLDYVKQLGYTMAHIWVCPPSEGDDYIFHCHPPEQKIPKPKRLQEWYKKMLDRGIIERIVLGYKDIYKQAIEDELSIPVGLPYFEGDFWPNVIEESIEKLEQEEEEWRRQEAAERAAQDEGDIGPDGSKKGIKNKPKMNKKSTQRKSSKKSGSNQSGKDLSSRILATMKKHKEVFFVIRLHSARSAANLGPIQDPDPSMTCDLMDGRDAFLTMARDRHLEFSSMRRTKYSTMALIYELHNQGQDKFVYTCNACKAQVETRWHCKECDEFDLCVNCYKVEKHPHKLYKYGFDLDDGGAASDNGPAKNPVEARNLSIQKCIQSLVHACQCQNINCHSPSCQKIKCVVSHAQSCRKKTNGSCPLCKQLIALCCYHAKNCPENKCPVPFCPSIKAKLKQQQLQQRLQQQQQMRRRMAMMTGRSITGMTTSGSGGPPSPPQESESGSGGIMMPLPHQPGVGMKPNGTPANVLQVVRQVQDEDARQQATAPSVGYGKGGPGTMGIHQQGMMNQRHTGMQGQMQGNAMSPMRSPVMQNQNRILPTIDQWGNRFPNSSNIGNQPNPGMCQQINMMQQQQAQTPQQQQVLNVVPTNQGQSGVPGPNQVAQRPLPQALQELLKTLKGPESPQQQQEKAANSASEDEETSENEGQQQQQPGNAMQLPSLLNSIMGSLGQQGGMSQISQINVTTTQQGNMQQQGNQNLMQGNMQVQQQPQGNNTGQPNAQQNQWYRQQQLMQLQQQQQRQNPQGFQQPTLPPYSQRPRDPGQGTYFNAEQFTQGQCKQMMQPGVKASASAMYPQLQGMMLPGASPQHLMHTVRSPPPGLPQAVRSPQRNPSPGVRIPRVQTPVPSPRQPMPLPRMAAPSRHPSHSPHLMGVSSMDHEMLLPQLGPGGQVQMAIQSPAMGQMGMHSQNPHDDGAPLTPQETLLKFVETLYVD</sequence>
<evidence type="ECO:0000256" key="7">
    <source>
        <dbReference type="ARBA" id="ARBA00022833"/>
    </source>
</evidence>
<dbReference type="InterPro" id="IPR001487">
    <property type="entry name" value="Bromodomain"/>
</dbReference>
<dbReference type="Pfam" id="PF06001">
    <property type="entry name" value="RING_CBP-p300"/>
    <property type="match status" value="1"/>
</dbReference>
<evidence type="ECO:0000259" key="22">
    <source>
        <dbReference type="PROSITE" id="PS50135"/>
    </source>
</evidence>
<dbReference type="InterPro" id="IPR031162">
    <property type="entry name" value="CBP_P300_HAT"/>
</dbReference>
<evidence type="ECO:0000256" key="4">
    <source>
        <dbReference type="ARBA" id="ARBA00022679"/>
    </source>
</evidence>
<evidence type="ECO:0000256" key="11">
    <source>
        <dbReference type="ARBA" id="ARBA00023159"/>
    </source>
</evidence>
<dbReference type="SUPFAM" id="SSF57850">
    <property type="entry name" value="RING/U-box"/>
    <property type="match status" value="1"/>
</dbReference>
<dbReference type="GO" id="GO:0045944">
    <property type="term" value="P:positive regulation of transcription by RNA polymerase II"/>
    <property type="evidence" value="ECO:0007669"/>
    <property type="project" value="TreeGrafter"/>
</dbReference>
<dbReference type="PANTHER" id="PTHR13808">
    <property type="entry name" value="CBP/P300-RELATED"/>
    <property type="match status" value="1"/>
</dbReference>
<evidence type="ECO:0000256" key="16">
    <source>
        <dbReference type="PROSITE-ProRule" id="PRU00035"/>
    </source>
</evidence>
<feature type="domain" description="CBP/p300-type HAT" evidence="23">
    <location>
        <begin position="428"/>
        <end position="804"/>
    </location>
</feature>
<dbReference type="InterPro" id="IPR010303">
    <property type="entry name" value="RING_CBP-p300"/>
</dbReference>
<keyword evidence="3" id="KW-0488">Methylation</keyword>
<feature type="zinc finger region" description="TAZ-type" evidence="17">
    <location>
        <begin position="869"/>
        <end position="950"/>
    </location>
</feature>
<evidence type="ECO:0000256" key="12">
    <source>
        <dbReference type="ARBA" id="ARBA00023163"/>
    </source>
</evidence>
<evidence type="ECO:0000259" key="21">
    <source>
        <dbReference type="PROSITE" id="PS50134"/>
    </source>
</evidence>
<keyword evidence="6 18" id="KW-0863">Zinc-finger</keyword>
<evidence type="ECO:0000256" key="17">
    <source>
        <dbReference type="PROSITE-ProRule" id="PRU00203"/>
    </source>
</evidence>
<feature type="compositionally biased region" description="Basic residues" evidence="19">
    <location>
        <begin position="691"/>
        <end position="710"/>
    </location>
</feature>
<feature type="compositionally biased region" description="Low complexity" evidence="19">
    <location>
        <begin position="1288"/>
        <end position="1307"/>
    </location>
</feature>
<keyword evidence="4" id="KW-0808">Transferase</keyword>
<feature type="region of interest" description="Disordered" evidence="19">
    <location>
        <begin position="1375"/>
        <end position="1424"/>
    </location>
</feature>
<evidence type="ECO:0000256" key="6">
    <source>
        <dbReference type="ARBA" id="ARBA00022771"/>
    </source>
</evidence>
<evidence type="ECO:0000256" key="2">
    <source>
        <dbReference type="ARBA" id="ARBA00013184"/>
    </source>
</evidence>
<name>A0AA88KWB3_ARTSF</name>
<dbReference type="CDD" id="cd15802">
    <property type="entry name" value="RING_CBP-p300"/>
    <property type="match status" value="1"/>
</dbReference>
<dbReference type="GO" id="GO:0005634">
    <property type="term" value="C:nucleus"/>
    <property type="evidence" value="ECO:0007669"/>
    <property type="project" value="UniProtKB-SubCell"/>
</dbReference>
<feature type="region of interest" description="Disordered" evidence="19">
    <location>
        <begin position="664"/>
        <end position="721"/>
    </location>
</feature>
<dbReference type="PROSITE" id="PS01357">
    <property type="entry name" value="ZF_ZZ_1"/>
    <property type="match status" value="1"/>
</dbReference>
<dbReference type="GO" id="GO:0000123">
    <property type="term" value="C:histone acetyltransferase complex"/>
    <property type="evidence" value="ECO:0007669"/>
    <property type="project" value="TreeGrafter"/>
</dbReference>
<feature type="domain" description="Bromo" evidence="20">
    <location>
        <begin position="208"/>
        <end position="280"/>
    </location>
</feature>
<comment type="subcellular location">
    <subcellularLocation>
        <location evidence="1">Nucleus</location>
    </subcellularLocation>
</comment>
<feature type="region of interest" description="Disordered" evidence="19">
    <location>
        <begin position="1177"/>
        <end position="1211"/>
    </location>
</feature>
<dbReference type="GO" id="GO:0008270">
    <property type="term" value="F:zinc ion binding"/>
    <property type="evidence" value="ECO:0007669"/>
    <property type="project" value="UniProtKB-KW"/>
</dbReference>
<evidence type="ECO:0000259" key="23">
    <source>
        <dbReference type="PROSITE" id="PS51727"/>
    </source>
</evidence>
<dbReference type="Gene3D" id="2.10.110.40">
    <property type="match status" value="1"/>
</dbReference>
<protein>
    <recommendedName>
        <fullName evidence="2">histone acetyltransferase</fullName>
        <ecNumber evidence="2">2.3.1.48</ecNumber>
    </recommendedName>
</protein>
<dbReference type="InterPro" id="IPR038547">
    <property type="entry name" value="RING_CBP-p300_sf"/>
</dbReference>
<dbReference type="Pfam" id="PF02135">
    <property type="entry name" value="zf-TAZ"/>
    <property type="match status" value="1"/>
</dbReference>
<dbReference type="SMART" id="SM00297">
    <property type="entry name" value="BROMO"/>
    <property type="match status" value="1"/>
</dbReference>
<dbReference type="EC" id="2.3.1.48" evidence="2"/>
<evidence type="ECO:0000256" key="1">
    <source>
        <dbReference type="ARBA" id="ARBA00004123"/>
    </source>
</evidence>
<dbReference type="PROSITE" id="PS50134">
    <property type="entry name" value="ZF_TAZ"/>
    <property type="match status" value="1"/>
</dbReference>
<dbReference type="InterPro" id="IPR013083">
    <property type="entry name" value="Znf_RING/FYVE/PHD"/>
</dbReference>
<keyword evidence="12" id="KW-0804">Transcription</keyword>
<dbReference type="PROSITE" id="PS50135">
    <property type="entry name" value="ZF_ZZ_2"/>
    <property type="match status" value="1"/>
</dbReference>
<proteinExistence type="predicted"/>
<comment type="caution">
    <text evidence="24">The sequence shown here is derived from an EMBL/GenBank/DDBJ whole genome shotgun (WGS) entry which is preliminary data.</text>
</comment>
<dbReference type="SUPFAM" id="SSF47370">
    <property type="entry name" value="Bromodomain"/>
    <property type="match status" value="1"/>
</dbReference>
<evidence type="ECO:0000259" key="20">
    <source>
        <dbReference type="PROSITE" id="PS50014"/>
    </source>
</evidence>
<dbReference type="SUPFAM" id="SSF57933">
    <property type="entry name" value="TAZ domain"/>
    <property type="match status" value="1"/>
</dbReference>
<dbReference type="Pfam" id="PF23570">
    <property type="entry name" value="PHD_P300"/>
    <property type="match status" value="1"/>
</dbReference>
<feature type="compositionally biased region" description="Pro residues" evidence="19">
    <location>
        <begin position="1402"/>
        <end position="1411"/>
    </location>
</feature>
<organism evidence="24 25">
    <name type="scientific">Artemia franciscana</name>
    <name type="common">Brine shrimp</name>
    <name type="synonym">Artemia sanfranciscana</name>
    <dbReference type="NCBI Taxonomy" id="6661"/>
    <lineage>
        <taxon>Eukaryota</taxon>
        <taxon>Metazoa</taxon>
        <taxon>Ecdysozoa</taxon>
        <taxon>Arthropoda</taxon>
        <taxon>Crustacea</taxon>
        <taxon>Branchiopoda</taxon>
        <taxon>Anostraca</taxon>
        <taxon>Artemiidae</taxon>
        <taxon>Artemia</taxon>
    </lineage>
</organism>
<dbReference type="Gene3D" id="3.30.40.10">
    <property type="entry name" value="Zinc/RING finger domain, C3HC4 (zinc finger)"/>
    <property type="match status" value="1"/>
</dbReference>
<comment type="catalytic activity">
    <reaction evidence="15">
        <text>L-lysyl-[protein] + acetyl-CoA = N(6)-acetyl-L-lysyl-[protein] + CoA + H(+)</text>
        <dbReference type="Rhea" id="RHEA:45948"/>
        <dbReference type="Rhea" id="RHEA-COMP:9752"/>
        <dbReference type="Rhea" id="RHEA-COMP:10731"/>
        <dbReference type="ChEBI" id="CHEBI:15378"/>
        <dbReference type="ChEBI" id="CHEBI:29969"/>
        <dbReference type="ChEBI" id="CHEBI:57287"/>
        <dbReference type="ChEBI" id="CHEBI:57288"/>
        <dbReference type="ChEBI" id="CHEBI:61930"/>
        <dbReference type="EC" id="2.3.1.48"/>
    </reaction>
</comment>
<dbReference type="GO" id="GO:0031490">
    <property type="term" value="F:chromatin DNA binding"/>
    <property type="evidence" value="ECO:0007669"/>
    <property type="project" value="TreeGrafter"/>
</dbReference>
<dbReference type="InterPro" id="IPR000197">
    <property type="entry name" value="Znf_TAZ"/>
</dbReference>
<dbReference type="InterPro" id="IPR013178">
    <property type="entry name" value="Histone_AcTrfase_Rtt109/CBP"/>
</dbReference>
<reference evidence="24" key="1">
    <citation type="submission" date="2023-07" db="EMBL/GenBank/DDBJ databases">
        <title>Chromosome-level genome assembly of Artemia franciscana.</title>
        <authorList>
            <person name="Jo E."/>
        </authorList>
    </citation>
    <scope>NUCLEOTIDE SEQUENCE</scope>
    <source>
        <tissue evidence="24">Whole body</tissue>
    </source>
</reference>
<keyword evidence="9" id="KW-0805">Transcription regulation</keyword>
<dbReference type="InterPro" id="IPR000433">
    <property type="entry name" value="Znf_ZZ"/>
</dbReference>